<evidence type="ECO:0000313" key="3">
    <source>
        <dbReference type="Proteomes" id="UP001374535"/>
    </source>
</evidence>
<accession>A0AAQ3MZE9</accession>
<feature type="compositionally biased region" description="Pro residues" evidence="1">
    <location>
        <begin position="95"/>
        <end position="109"/>
    </location>
</feature>
<feature type="region of interest" description="Disordered" evidence="1">
    <location>
        <begin position="81"/>
        <end position="110"/>
    </location>
</feature>
<name>A0AAQ3MZE9_VIGMU</name>
<reference evidence="2 3" key="1">
    <citation type="journal article" date="2023" name="Life. Sci Alliance">
        <title>Evolutionary insights into 3D genome organization and epigenetic landscape of Vigna mungo.</title>
        <authorList>
            <person name="Junaid A."/>
            <person name="Singh B."/>
            <person name="Bhatia S."/>
        </authorList>
    </citation>
    <scope>NUCLEOTIDE SEQUENCE [LARGE SCALE GENOMIC DNA]</scope>
    <source>
        <strain evidence="2">Urdbean</strain>
    </source>
</reference>
<protein>
    <submittedName>
        <fullName evidence="2">Uncharacterized protein</fullName>
    </submittedName>
</protein>
<sequence>MEILPVNDLDIALQNFVNKDEKMAFYTCVQYNIQETRVKLLILGARFRCKKRTAATVRPPPLPSSPVGVVDSVERCAQHRRSQSRKSLLKRSCHAPPPSQTGSPKPPESVPRVADLTFTFCSSLSGETYSPSPPQKGRRSLLIMFLGLAMTRLAFI</sequence>
<organism evidence="2 3">
    <name type="scientific">Vigna mungo</name>
    <name type="common">Black gram</name>
    <name type="synonym">Phaseolus mungo</name>
    <dbReference type="NCBI Taxonomy" id="3915"/>
    <lineage>
        <taxon>Eukaryota</taxon>
        <taxon>Viridiplantae</taxon>
        <taxon>Streptophyta</taxon>
        <taxon>Embryophyta</taxon>
        <taxon>Tracheophyta</taxon>
        <taxon>Spermatophyta</taxon>
        <taxon>Magnoliopsida</taxon>
        <taxon>eudicotyledons</taxon>
        <taxon>Gunneridae</taxon>
        <taxon>Pentapetalae</taxon>
        <taxon>rosids</taxon>
        <taxon>fabids</taxon>
        <taxon>Fabales</taxon>
        <taxon>Fabaceae</taxon>
        <taxon>Papilionoideae</taxon>
        <taxon>50 kb inversion clade</taxon>
        <taxon>NPAAA clade</taxon>
        <taxon>indigoferoid/millettioid clade</taxon>
        <taxon>Phaseoleae</taxon>
        <taxon>Vigna</taxon>
    </lineage>
</organism>
<dbReference type="AlphaFoldDB" id="A0AAQ3MZE9"/>
<evidence type="ECO:0000313" key="2">
    <source>
        <dbReference type="EMBL" id="WVY99968.1"/>
    </source>
</evidence>
<gene>
    <name evidence="2" type="ORF">V8G54_026038</name>
</gene>
<dbReference type="EMBL" id="CP144693">
    <property type="protein sequence ID" value="WVY99968.1"/>
    <property type="molecule type" value="Genomic_DNA"/>
</dbReference>
<evidence type="ECO:0000256" key="1">
    <source>
        <dbReference type="SAM" id="MobiDB-lite"/>
    </source>
</evidence>
<proteinExistence type="predicted"/>
<dbReference type="Proteomes" id="UP001374535">
    <property type="component" value="Chromosome 8"/>
</dbReference>
<feature type="compositionally biased region" description="Basic residues" evidence="1">
    <location>
        <begin position="81"/>
        <end position="93"/>
    </location>
</feature>
<keyword evidence="3" id="KW-1185">Reference proteome</keyword>